<name>A0AAZ1XGF8_OREAU</name>
<dbReference type="PANTHER" id="PTHR23095">
    <property type="entry name" value="PARANEOPLASTIC ANTIGEN"/>
    <property type="match status" value="1"/>
</dbReference>
<dbReference type="InterPro" id="IPR001878">
    <property type="entry name" value="Znf_CCHC"/>
</dbReference>
<feature type="region of interest" description="Disordered" evidence="2">
    <location>
        <begin position="134"/>
        <end position="159"/>
    </location>
</feature>
<reference evidence="5" key="1">
    <citation type="submission" date="2020-03" db="EMBL/GenBank/DDBJ databases">
        <title>Evolution of repeat sequences and sex chromosomes of tilapia species revealed by chromosome-level genomes.</title>
        <authorList>
            <person name="Xu L."/>
            <person name="Tao W."/>
            <person name="Wang D."/>
            <person name="Zhou Q."/>
        </authorList>
    </citation>
    <scope>NUCLEOTIDE SEQUENCE [LARGE SCALE GENOMIC DNA]</scope>
    <source>
        <strain evidence="5">Israel</strain>
    </source>
</reference>
<feature type="domain" description="CCHC-type" evidence="3">
    <location>
        <begin position="529"/>
        <end position="544"/>
    </location>
</feature>
<dbReference type="Pfam" id="PF14893">
    <property type="entry name" value="PNMA"/>
    <property type="match status" value="1"/>
</dbReference>
<keyword evidence="1" id="KW-0479">Metal-binding</keyword>
<evidence type="ECO:0000259" key="3">
    <source>
        <dbReference type="PROSITE" id="PS50158"/>
    </source>
</evidence>
<feature type="compositionally biased region" description="Polar residues" evidence="2">
    <location>
        <begin position="140"/>
        <end position="152"/>
    </location>
</feature>
<reference evidence="4" key="2">
    <citation type="submission" date="2025-08" db="UniProtKB">
        <authorList>
            <consortium name="Ensembl"/>
        </authorList>
    </citation>
    <scope>IDENTIFICATION</scope>
</reference>
<dbReference type="GO" id="GO:0003676">
    <property type="term" value="F:nucleic acid binding"/>
    <property type="evidence" value="ECO:0007669"/>
    <property type="project" value="InterPro"/>
</dbReference>
<keyword evidence="5" id="KW-1185">Reference proteome</keyword>
<dbReference type="Proteomes" id="UP000472276">
    <property type="component" value="Unassembled WGS sequence"/>
</dbReference>
<dbReference type="InterPro" id="IPR035979">
    <property type="entry name" value="RBD_domain_sf"/>
</dbReference>
<dbReference type="GO" id="GO:0008270">
    <property type="term" value="F:zinc ion binding"/>
    <property type="evidence" value="ECO:0007669"/>
    <property type="project" value="UniProtKB-KW"/>
</dbReference>
<dbReference type="PANTHER" id="PTHR23095:SF53">
    <property type="entry name" value="ZINC FINGER CCHC DOMAIN-CONTAINING PROTEIN 12-LIKE"/>
    <property type="match status" value="1"/>
</dbReference>
<proteinExistence type="predicted"/>
<dbReference type="AlphaFoldDB" id="A0AAZ1XGF8"/>
<dbReference type="Ensembl" id="ENSOABT00000072581.1">
    <property type="protein sequence ID" value="ENSOABP00000066703.1"/>
    <property type="gene ID" value="ENSOABG00000036662.1"/>
</dbReference>
<reference evidence="4" key="3">
    <citation type="submission" date="2025-09" db="UniProtKB">
        <authorList>
            <consortium name="Ensembl"/>
        </authorList>
    </citation>
    <scope>IDENTIFICATION</scope>
</reference>
<protein>
    <recommendedName>
        <fullName evidence="3">CCHC-type domain-containing protein</fullName>
    </recommendedName>
</protein>
<dbReference type="PROSITE" id="PS50158">
    <property type="entry name" value="ZF_CCHC"/>
    <property type="match status" value="1"/>
</dbReference>
<evidence type="ECO:0000313" key="4">
    <source>
        <dbReference type="Ensembl" id="ENSOABP00000066703.1"/>
    </source>
</evidence>
<evidence type="ECO:0000313" key="5">
    <source>
        <dbReference type="Proteomes" id="UP000472276"/>
    </source>
</evidence>
<evidence type="ECO:0000256" key="2">
    <source>
        <dbReference type="SAM" id="MobiDB-lite"/>
    </source>
</evidence>
<evidence type="ECO:0000256" key="1">
    <source>
        <dbReference type="PROSITE-ProRule" id="PRU00047"/>
    </source>
</evidence>
<dbReference type="InterPro" id="IPR026523">
    <property type="entry name" value="PNMA"/>
</dbReference>
<feature type="region of interest" description="Disordered" evidence="2">
    <location>
        <begin position="490"/>
        <end position="518"/>
    </location>
</feature>
<feature type="compositionally biased region" description="Basic and acidic residues" evidence="2">
    <location>
        <begin position="496"/>
        <end position="507"/>
    </location>
</feature>
<gene>
    <name evidence="4" type="primary">PMS1</name>
</gene>
<dbReference type="CDD" id="cd00590">
    <property type="entry name" value="RRM_SF"/>
    <property type="match status" value="1"/>
</dbReference>
<sequence length="578" mass="64417">MDLCRRFDVDGQCSLFVTGIEGIYTDDDIASVFSVNGKVSRIVRIPDEPNQSVGRVLVEYLSDQAISKINPQILGDLPSPKDPAIGWSVKTIRDVAQEEVGKELARRYLEELKAVGDSGKAGFLSVIQSEVKEARHNSEIPDTQPRTAQDGDTSLHDTVASDYDEPAHYTQAHNAPASAVVNPVNMDHSLLNPPQIQKVVVEHVIRNDSTVSWSTQTRLRTFSGRAPRPNGEVDYETWRTQVDLLVSDSSLSDVQKVRKILESLLSPAADVVKLLGVSSPPTAYIRQLDSAFSVVEDGEELFATFLSSNQNSGEKPSAYLNRLHSLLTRAISRGGVSVETLSEHLLRQFIRGCWDQSLIIALQLENKKNSPPTFPELLLMLRTEEGRRSAKLDRMKKHLGATKAAVHAHSIFDVPSYDDEPVPTQTAKQSEASKLERRVDELSKQVEKLSQKSKNPPFDSELSAALKQRQEETVKLESKIDELSKQLRELTQNQKCPKENSDGKDVLTARNSSARRPVKVPSMPKAWFCFRCGEDNHIAARCPNEPNQTLVRQKNAELKEKQGRFQAQQVTEPFALNL</sequence>
<organism evidence="4 5">
    <name type="scientific">Oreochromis aureus</name>
    <name type="common">Israeli tilapia</name>
    <name type="synonym">Chromis aureus</name>
    <dbReference type="NCBI Taxonomy" id="47969"/>
    <lineage>
        <taxon>Eukaryota</taxon>
        <taxon>Metazoa</taxon>
        <taxon>Chordata</taxon>
        <taxon>Craniata</taxon>
        <taxon>Vertebrata</taxon>
        <taxon>Euteleostomi</taxon>
        <taxon>Actinopterygii</taxon>
        <taxon>Neopterygii</taxon>
        <taxon>Teleostei</taxon>
        <taxon>Neoteleostei</taxon>
        <taxon>Acanthomorphata</taxon>
        <taxon>Ovalentaria</taxon>
        <taxon>Cichlomorphae</taxon>
        <taxon>Cichliformes</taxon>
        <taxon>Cichlidae</taxon>
        <taxon>African cichlids</taxon>
        <taxon>Pseudocrenilabrinae</taxon>
        <taxon>Oreochromini</taxon>
        <taxon>Oreochromis</taxon>
    </lineage>
</organism>
<dbReference type="SUPFAM" id="SSF54928">
    <property type="entry name" value="RNA-binding domain, RBD"/>
    <property type="match status" value="1"/>
</dbReference>
<keyword evidence="1" id="KW-0862">Zinc</keyword>
<keyword evidence="1" id="KW-0863">Zinc-finger</keyword>
<dbReference type="InterPro" id="IPR048270">
    <property type="entry name" value="PNMA_C"/>
</dbReference>
<accession>A0AAZ1XGF8</accession>
<feature type="region of interest" description="Disordered" evidence="2">
    <location>
        <begin position="415"/>
        <end position="436"/>
    </location>
</feature>